<evidence type="ECO:0000313" key="3">
    <source>
        <dbReference type="Proteomes" id="UP000036780"/>
    </source>
</evidence>
<dbReference type="Gene3D" id="3.60.70.12">
    <property type="entry name" value="L-amino peptidase D-ALA esterase/amidase"/>
    <property type="match status" value="1"/>
</dbReference>
<protein>
    <submittedName>
        <fullName evidence="2">Peptidase S58</fullName>
    </submittedName>
</protein>
<name>A0A0L0QV88_VIRPA</name>
<dbReference type="SUPFAM" id="SSF56266">
    <property type="entry name" value="DmpA/ArgJ-like"/>
    <property type="match status" value="1"/>
</dbReference>
<keyword evidence="3" id="KW-1185">Reference proteome</keyword>
<dbReference type="AlphaFoldDB" id="A0A0L0QV88"/>
<dbReference type="PANTHER" id="PTHR36512">
    <property type="entry name" value="D-AMINOPEPTIDASE"/>
    <property type="match status" value="1"/>
</dbReference>
<dbReference type="OrthoDB" id="9808347at2"/>
<dbReference type="RefSeq" id="WP_050350403.1">
    <property type="nucleotide sequence ID" value="NZ_BOSN01000005.1"/>
</dbReference>
<evidence type="ECO:0000256" key="1">
    <source>
        <dbReference type="ARBA" id="ARBA00007068"/>
    </source>
</evidence>
<dbReference type="InterPro" id="IPR005321">
    <property type="entry name" value="Peptidase_S58_DmpA"/>
</dbReference>
<dbReference type="Proteomes" id="UP000036780">
    <property type="component" value="Unassembled WGS sequence"/>
</dbReference>
<dbReference type="Pfam" id="PF03576">
    <property type="entry name" value="Peptidase_S58"/>
    <property type="match status" value="1"/>
</dbReference>
<dbReference type="GeneID" id="66869883"/>
<proteinExistence type="inferred from homology"/>
<organism evidence="2 3">
    <name type="scientific">Virgibacillus pantothenticus</name>
    <dbReference type="NCBI Taxonomy" id="1473"/>
    <lineage>
        <taxon>Bacteria</taxon>
        <taxon>Bacillati</taxon>
        <taxon>Bacillota</taxon>
        <taxon>Bacilli</taxon>
        <taxon>Bacillales</taxon>
        <taxon>Bacillaceae</taxon>
        <taxon>Virgibacillus</taxon>
    </lineage>
</organism>
<dbReference type="PATRIC" id="fig|1473.5.peg.3938"/>
<dbReference type="InterPro" id="IPR016117">
    <property type="entry name" value="ArgJ-like_dom_sf"/>
</dbReference>
<dbReference type="CDD" id="cd02252">
    <property type="entry name" value="nylC_like"/>
    <property type="match status" value="1"/>
</dbReference>
<reference evidence="3" key="1">
    <citation type="submission" date="2015-07" db="EMBL/GenBank/DDBJ databases">
        <title>Fjat-10053 dsm26.</title>
        <authorList>
            <person name="Liu B."/>
            <person name="Wang J."/>
            <person name="Zhu Y."/>
            <person name="Liu G."/>
            <person name="Chen Q."/>
            <person name="Chen Z."/>
            <person name="Lan J."/>
            <person name="Che J."/>
            <person name="Ge C."/>
            <person name="Shi H."/>
            <person name="Pan Z."/>
            <person name="Liu X."/>
        </authorList>
    </citation>
    <scope>NUCLEOTIDE SEQUENCE [LARGE SCALE GENOMIC DNA]</scope>
    <source>
        <strain evidence="3">DSM 26</strain>
    </source>
</reference>
<dbReference type="GO" id="GO:0004177">
    <property type="term" value="F:aminopeptidase activity"/>
    <property type="evidence" value="ECO:0007669"/>
    <property type="project" value="TreeGrafter"/>
</dbReference>
<accession>A0A0L0QV88</accession>
<comment type="similarity">
    <text evidence="1">Belongs to the peptidase S58 family.</text>
</comment>
<gene>
    <name evidence="2" type="ORF">AFK71_04815</name>
</gene>
<dbReference type="EMBL" id="LGTO01000004">
    <property type="protein sequence ID" value="KNE22118.1"/>
    <property type="molecule type" value="Genomic_DNA"/>
</dbReference>
<dbReference type="PANTHER" id="PTHR36512:SF3">
    <property type="entry name" value="BLR5678 PROTEIN"/>
    <property type="match status" value="1"/>
</dbReference>
<sequence length="322" mass="32924">MTYGNITDVPGIKVGNVEDTEAMTGCSVIVSEDGAVCGVDIRGAAPGTRETALLNPVNAVEQVHAITLSGGSAFGLAAADGVMHYLEEQGIGLDVGVTKVPIVPAAILFDLAVGDGNVRPDKKMGYQAAKQAKKGAFTFGNVGAGCGATVGKLTGMEQCMKGGLGSASVELENGVIIGALVAVNAVGDIRHPESGEILAGPIDPNTQQIVDSITYMQKNQSQISLGMNTTLGVVAANVSLTKAEATKISQVAHNALAKTIYPAHTMLDGDTIFTLATGNKRASVDLIGAMAVKVVEEAIVQAVITANSVGNIPSYKTFKSKK</sequence>
<comment type="caution">
    <text evidence="2">The sequence shown here is derived from an EMBL/GenBank/DDBJ whole genome shotgun (WGS) entry which is preliminary data.</text>
</comment>
<evidence type="ECO:0000313" key="2">
    <source>
        <dbReference type="EMBL" id="KNE22118.1"/>
    </source>
</evidence>